<feature type="region of interest" description="Disordered" evidence="1">
    <location>
        <begin position="1"/>
        <end position="147"/>
    </location>
</feature>
<protein>
    <submittedName>
        <fullName evidence="2">Uncharacterized protein</fullName>
    </submittedName>
</protein>
<dbReference type="KEGG" id="mtua:CSH63_24840"/>
<sequence>MPAAKTTNKSEQGSDKPTAQEVADKVAAEGHTPGERPNVTIVEGQQPGDPSAVAPGDAPADTTDPRERVSTVPVDAAKAAEAAKAGQGPVAAYVKTGDTPVTGPADPNRDVKKDRYEEYEHQGVKLRRNMETGKSERVNPKGESKPE</sequence>
<dbReference type="Proteomes" id="UP000267804">
    <property type="component" value="Chromosome"/>
</dbReference>
<evidence type="ECO:0000313" key="3">
    <source>
        <dbReference type="Proteomes" id="UP000267804"/>
    </source>
</evidence>
<evidence type="ECO:0000313" key="2">
    <source>
        <dbReference type="EMBL" id="AYF30612.1"/>
    </source>
</evidence>
<gene>
    <name evidence="2" type="ORF">CSH63_24840</name>
</gene>
<feature type="compositionally biased region" description="Basic and acidic residues" evidence="1">
    <location>
        <begin position="107"/>
        <end position="147"/>
    </location>
</feature>
<organism evidence="2 3">
    <name type="scientific">Micromonospora tulbaghiae</name>
    <dbReference type="NCBI Taxonomy" id="479978"/>
    <lineage>
        <taxon>Bacteria</taxon>
        <taxon>Bacillati</taxon>
        <taxon>Actinomycetota</taxon>
        <taxon>Actinomycetes</taxon>
        <taxon>Micromonosporales</taxon>
        <taxon>Micromonosporaceae</taxon>
        <taxon>Micromonospora</taxon>
    </lineage>
</organism>
<proteinExistence type="predicted"/>
<accession>A0A386WRR5</accession>
<feature type="compositionally biased region" description="Polar residues" evidence="1">
    <location>
        <begin position="1"/>
        <end position="17"/>
    </location>
</feature>
<dbReference type="EMBL" id="CP024087">
    <property type="protein sequence ID" value="AYF30612.1"/>
    <property type="molecule type" value="Genomic_DNA"/>
</dbReference>
<name>A0A386WRR5_9ACTN</name>
<evidence type="ECO:0000256" key="1">
    <source>
        <dbReference type="SAM" id="MobiDB-lite"/>
    </source>
</evidence>
<dbReference type="RefSeq" id="WP_120572318.1">
    <property type="nucleotide sequence ID" value="NZ_CP024087.1"/>
</dbReference>
<feature type="compositionally biased region" description="Low complexity" evidence="1">
    <location>
        <begin position="73"/>
        <end position="92"/>
    </location>
</feature>
<reference evidence="2 3" key="1">
    <citation type="submission" date="2017-10" db="EMBL/GenBank/DDBJ databases">
        <title>Integration of genomic and chemical information greatly accelerates assignment of the full stereostructure of myelolactone, a potent inhibitor of myeloma from a marine-derived Micromonospora.</title>
        <authorList>
            <person name="Kim M.C."/>
            <person name="Machado H."/>
            <person name="Jensen P.R."/>
            <person name="Fenical W."/>
        </authorList>
    </citation>
    <scope>NUCLEOTIDE SEQUENCE [LARGE SCALE GENOMIC DNA]</scope>
    <source>
        <strain evidence="2 3">CNY-010</strain>
    </source>
</reference>
<feature type="compositionally biased region" description="Basic and acidic residues" evidence="1">
    <location>
        <begin position="22"/>
        <end position="34"/>
    </location>
</feature>
<dbReference type="AlphaFoldDB" id="A0A386WRR5"/>